<accession>A0A0J1B4C7</accession>
<dbReference type="Proteomes" id="UP000036367">
    <property type="component" value="Unassembled WGS sequence"/>
</dbReference>
<reference evidence="2" key="1">
    <citation type="submission" date="2015-05" db="EMBL/GenBank/DDBJ databases">
        <title>Permanent draft genome of Rhodopirellula islandicus K833.</title>
        <authorList>
            <person name="Kizina J."/>
            <person name="Richter M."/>
            <person name="Glockner F.O."/>
            <person name="Harder J."/>
        </authorList>
    </citation>
    <scope>NUCLEOTIDE SEQUENCE [LARGE SCALE GENOMIC DNA]</scope>
    <source>
        <strain evidence="2">K833</strain>
    </source>
</reference>
<keyword evidence="3" id="KW-1185">Reference proteome</keyword>
<dbReference type="STRING" id="595434.RISK_006609"/>
<proteinExistence type="predicted"/>
<dbReference type="OrthoDB" id="247313at2"/>
<dbReference type="RefSeq" id="WP_053061318.1">
    <property type="nucleotide sequence ID" value="NZ_LECT01000054.1"/>
</dbReference>
<name>A0A0J1B4C7_RHOIS</name>
<dbReference type="AlphaFoldDB" id="A0A0J1B4C7"/>
<feature type="signal peptide" evidence="1">
    <location>
        <begin position="1"/>
        <end position="24"/>
    </location>
</feature>
<gene>
    <name evidence="2" type="ORF">RISK_006609</name>
</gene>
<evidence type="ECO:0000256" key="1">
    <source>
        <dbReference type="SAM" id="SignalP"/>
    </source>
</evidence>
<evidence type="ECO:0000313" key="3">
    <source>
        <dbReference type="Proteomes" id="UP000036367"/>
    </source>
</evidence>
<dbReference type="PATRIC" id="fig|595434.4.peg.6288"/>
<comment type="caution">
    <text evidence="2">The sequence shown here is derived from an EMBL/GenBank/DDBJ whole genome shotgun (WGS) entry which is preliminary data.</text>
</comment>
<protein>
    <submittedName>
        <fullName evidence="2">Secreted protein</fullName>
    </submittedName>
</protein>
<organism evidence="2 3">
    <name type="scientific">Rhodopirellula islandica</name>
    <dbReference type="NCBI Taxonomy" id="595434"/>
    <lineage>
        <taxon>Bacteria</taxon>
        <taxon>Pseudomonadati</taxon>
        <taxon>Planctomycetota</taxon>
        <taxon>Planctomycetia</taxon>
        <taxon>Pirellulales</taxon>
        <taxon>Pirellulaceae</taxon>
        <taxon>Rhodopirellula</taxon>
    </lineage>
</organism>
<feature type="chain" id="PRO_5005247750" evidence="1">
    <location>
        <begin position="25"/>
        <end position="313"/>
    </location>
</feature>
<keyword evidence="1" id="KW-0732">Signal</keyword>
<sequence>MNKLGRVLVLSGLFVFLQLVPAIAADEKQAETKPIEAGGVRLPWHTTDVRWRGSRTIDDVETIGVTFTVDRDVPDTVNLYISPMGGQYLNKIVFYGGIQSNVNGWPSPTEERRVHPGPGAIFSRWGGEPVSIDAARPEEGGLCESAGYEGEFVSVRKPYRWKAGTYTWEVRKESTEEIDGEPHTWFACYLTDHDREDEIRVGALRFEGETFSFNGHSTSFVEIYATTKIPRSEVPEVSVVFQPPVVNGEPLPPSAVSIYHPRQGDQGSPSPPLGRAEAVEGGVKVNLYNEVLQGEAVPPNRYNLEVPLRSQQS</sequence>
<evidence type="ECO:0000313" key="2">
    <source>
        <dbReference type="EMBL" id="KLU01453.1"/>
    </source>
</evidence>
<dbReference type="EMBL" id="LECT01000054">
    <property type="protein sequence ID" value="KLU01453.1"/>
    <property type="molecule type" value="Genomic_DNA"/>
</dbReference>